<protein>
    <submittedName>
        <fullName evidence="2">Serine protease</fullName>
    </submittedName>
</protein>
<dbReference type="Gene3D" id="2.40.50.140">
    <property type="entry name" value="Nucleic acid-binding proteins"/>
    <property type="match status" value="1"/>
</dbReference>
<keyword evidence="1" id="KW-0472">Membrane</keyword>
<dbReference type="Proteomes" id="UP001201449">
    <property type="component" value="Unassembled WGS sequence"/>
</dbReference>
<keyword evidence="1" id="KW-1133">Transmembrane helix</keyword>
<dbReference type="GO" id="GO:0006508">
    <property type="term" value="P:proteolysis"/>
    <property type="evidence" value="ECO:0007669"/>
    <property type="project" value="UniProtKB-KW"/>
</dbReference>
<name>A0ABS9BSI1_9BACT</name>
<keyword evidence="2" id="KW-0645">Protease</keyword>
<keyword evidence="3" id="KW-1185">Reference proteome</keyword>
<dbReference type="RefSeq" id="WP_234861043.1">
    <property type="nucleotide sequence ID" value="NZ_JAKEVZ010000005.1"/>
</dbReference>
<feature type="transmembrane region" description="Helical" evidence="1">
    <location>
        <begin position="13"/>
        <end position="36"/>
    </location>
</feature>
<gene>
    <name evidence="2" type="ORF">L0U89_07915</name>
</gene>
<keyword evidence="2" id="KW-0378">Hydrolase</keyword>
<dbReference type="InterPro" id="IPR012340">
    <property type="entry name" value="NA-bd_OB-fold"/>
</dbReference>
<evidence type="ECO:0000256" key="1">
    <source>
        <dbReference type="SAM" id="Phobius"/>
    </source>
</evidence>
<organism evidence="2 3">
    <name type="scientific">Mariniradius sediminis</name>
    <dbReference type="NCBI Taxonomy" id="2909237"/>
    <lineage>
        <taxon>Bacteria</taxon>
        <taxon>Pseudomonadati</taxon>
        <taxon>Bacteroidota</taxon>
        <taxon>Cytophagia</taxon>
        <taxon>Cytophagales</taxon>
        <taxon>Cyclobacteriaceae</taxon>
        <taxon>Mariniradius</taxon>
    </lineage>
</organism>
<keyword evidence="1" id="KW-0812">Transmembrane</keyword>
<comment type="caution">
    <text evidence="2">The sequence shown here is derived from an EMBL/GenBank/DDBJ whole genome shotgun (WGS) entry which is preliminary data.</text>
</comment>
<feature type="transmembrane region" description="Helical" evidence="1">
    <location>
        <begin position="65"/>
        <end position="83"/>
    </location>
</feature>
<dbReference type="EMBL" id="JAKEVZ010000005">
    <property type="protein sequence ID" value="MCF1750993.1"/>
    <property type="molecule type" value="Genomic_DNA"/>
</dbReference>
<evidence type="ECO:0000313" key="2">
    <source>
        <dbReference type="EMBL" id="MCF1750993.1"/>
    </source>
</evidence>
<accession>A0ABS9BSI1</accession>
<feature type="transmembrane region" description="Helical" evidence="1">
    <location>
        <begin position="89"/>
        <end position="108"/>
    </location>
</feature>
<proteinExistence type="predicted"/>
<sequence length="188" mass="20859">MEMFNEMEPLLKVFWYIAIPSSLVFLIQMVMTFIGVDAGEGLEADFDGNLDDAGGPFQFFSFRNLINFLMGFGWAGIAFYQLIESEFLLVALAFLVGLGFVLIFFVIIKQLQRLAEDNTFKVQEALGKTAEVYLTVPAKRSGTGKIQISVKGTFKEMAAVTDFESIPTGALVKVKSIDSENILVVEKI</sequence>
<reference evidence="2 3" key="1">
    <citation type="submission" date="2022-01" db="EMBL/GenBank/DDBJ databases">
        <title>Mariniradius saccharolyticus sp. nov., isolated from sediment of a river.</title>
        <authorList>
            <person name="Liu H."/>
        </authorList>
    </citation>
    <scope>NUCLEOTIDE SEQUENCE [LARGE SCALE GENOMIC DNA]</scope>
    <source>
        <strain evidence="2 3">RY-2</strain>
    </source>
</reference>
<evidence type="ECO:0000313" key="3">
    <source>
        <dbReference type="Proteomes" id="UP001201449"/>
    </source>
</evidence>
<dbReference type="GO" id="GO:0008233">
    <property type="term" value="F:peptidase activity"/>
    <property type="evidence" value="ECO:0007669"/>
    <property type="project" value="UniProtKB-KW"/>
</dbReference>